<keyword evidence="7" id="KW-0028">Amino-acid biosynthesis</keyword>
<gene>
    <name evidence="10" type="ORF">O4220_21420</name>
</gene>
<organism evidence="10 11">
    <name type="scientific">Rhodococcus ruber</name>
    <dbReference type="NCBI Taxonomy" id="1830"/>
    <lineage>
        <taxon>Bacteria</taxon>
        <taxon>Bacillati</taxon>
        <taxon>Actinomycetota</taxon>
        <taxon>Actinomycetes</taxon>
        <taxon>Mycobacteriales</taxon>
        <taxon>Nocardiaceae</taxon>
        <taxon>Rhodococcus</taxon>
    </lineage>
</organism>
<evidence type="ECO:0000256" key="6">
    <source>
        <dbReference type="ARBA" id="ARBA00023002"/>
    </source>
</evidence>
<dbReference type="InterPro" id="IPR039261">
    <property type="entry name" value="FNR_nucleotide-bd"/>
</dbReference>
<dbReference type="InterPro" id="IPR017927">
    <property type="entry name" value="FAD-bd_FR_type"/>
</dbReference>
<protein>
    <submittedName>
        <fullName evidence="10">Sulfite reductase subunit alpha</fullName>
        <ecNumber evidence="10">1.8.1.2</ecNumber>
    </submittedName>
</protein>
<keyword evidence="7" id="KW-0198">Cysteine biosynthesis</keyword>
<evidence type="ECO:0000259" key="9">
    <source>
        <dbReference type="PROSITE" id="PS51384"/>
    </source>
</evidence>
<dbReference type="PROSITE" id="PS51384">
    <property type="entry name" value="FAD_FR"/>
    <property type="match status" value="1"/>
</dbReference>
<dbReference type="InterPro" id="IPR003097">
    <property type="entry name" value="CysJ-like_FAD-binding"/>
</dbReference>
<evidence type="ECO:0000313" key="10">
    <source>
        <dbReference type="EMBL" id="MCZ4521079.1"/>
    </source>
</evidence>
<dbReference type="CDD" id="cd06199">
    <property type="entry name" value="SiR"/>
    <property type="match status" value="1"/>
</dbReference>
<name>A0ABT4MJA5_9NOCA</name>
<dbReference type="PRINTS" id="PR00371">
    <property type="entry name" value="FPNCR"/>
</dbReference>
<dbReference type="EMBL" id="JAPWIJ010000009">
    <property type="protein sequence ID" value="MCZ4521079.1"/>
    <property type="molecule type" value="Genomic_DNA"/>
</dbReference>
<dbReference type="SUPFAM" id="SSF63380">
    <property type="entry name" value="Riboflavin synthase domain-like"/>
    <property type="match status" value="1"/>
</dbReference>
<dbReference type="NCBIfam" id="NF004859">
    <property type="entry name" value="PRK06214.1"/>
    <property type="match status" value="1"/>
</dbReference>
<evidence type="ECO:0000256" key="8">
    <source>
        <dbReference type="SAM" id="MobiDB-lite"/>
    </source>
</evidence>
<comment type="caution">
    <text evidence="10">The sequence shown here is derived from an EMBL/GenBank/DDBJ whole genome shotgun (WGS) entry which is preliminary data.</text>
</comment>
<keyword evidence="6 10" id="KW-0560">Oxidoreductase</keyword>
<evidence type="ECO:0000256" key="7">
    <source>
        <dbReference type="ARBA" id="ARBA00023192"/>
    </source>
</evidence>
<dbReference type="Gene3D" id="3.40.50.80">
    <property type="entry name" value="Nucleotide-binding domain of ferredoxin-NADP reductase (FNR) module"/>
    <property type="match status" value="1"/>
</dbReference>
<sequence length="401" mass="43974">MTTAIARQVQDIDAATGDLGTTKAAPKRSPWNRKNPYRAQILGNRRLSGPTSAKEVRHVAIALGDSGIAYQAGDGFAVKPVNDAALVSAVVDRLGVPADTAVHTKSGEITLAQALTTEYEIGIPSMDLIEAVAEHAGDAELDHVLQNGDRASFDAWTWGRDVVDVLDLDRSPAFDPAEFLGLLRPLQHRVYSISSSPIAHEGTVHLTVSTVRYRSAERDRGGVCSTYLADRVGDGNEAGVFLSANKSFRLPEDDTPIIMIGPGTGVAPFRAFLHERRARGAAGDNWLFFGDQHRSSDFLYEDELVEFERDGLLSRLDVAFSRDQHEKIYVQHRMIEAGKQLYGWLEAGAHFYVCGDAARMSKGVDEALHEIVAEHGGRSPDAAEDYVNELKQTKRYLRDVY</sequence>
<dbReference type="Proteomes" id="UP001081071">
    <property type="component" value="Unassembled WGS sequence"/>
</dbReference>
<dbReference type="Pfam" id="PF00175">
    <property type="entry name" value="NAD_binding_1"/>
    <property type="match status" value="1"/>
</dbReference>
<comment type="cofactor">
    <cofactor evidence="1">
        <name>FMN</name>
        <dbReference type="ChEBI" id="CHEBI:58210"/>
    </cofactor>
</comment>
<dbReference type="Gene3D" id="1.20.990.10">
    <property type="entry name" value="NADPH-cytochrome p450 Reductase, Chain A, domain 3"/>
    <property type="match status" value="1"/>
</dbReference>
<dbReference type="SUPFAM" id="SSF52343">
    <property type="entry name" value="Ferredoxin reductase-like, C-terminal NADP-linked domain"/>
    <property type="match status" value="1"/>
</dbReference>
<dbReference type="Pfam" id="PF00667">
    <property type="entry name" value="FAD_binding_1"/>
    <property type="match status" value="1"/>
</dbReference>
<comment type="cofactor">
    <cofactor evidence="2">
        <name>FAD</name>
        <dbReference type="ChEBI" id="CHEBI:57692"/>
    </cofactor>
</comment>
<dbReference type="RefSeq" id="WP_269607502.1">
    <property type="nucleotide sequence ID" value="NZ_JAPWIJ010000009.1"/>
</dbReference>
<reference evidence="10" key="1">
    <citation type="submission" date="2022-12" db="EMBL/GenBank/DDBJ databases">
        <authorList>
            <person name="Krivoruchko A.V."/>
            <person name="Elkin A."/>
        </authorList>
    </citation>
    <scope>NUCLEOTIDE SEQUENCE</scope>
    <source>
        <strain evidence="10">IEGM 1391</strain>
    </source>
</reference>
<feature type="region of interest" description="Disordered" evidence="8">
    <location>
        <begin position="17"/>
        <end position="49"/>
    </location>
</feature>
<dbReference type="InterPro" id="IPR001433">
    <property type="entry name" value="OxRdtase_FAD/NAD-bd"/>
</dbReference>
<keyword evidence="5" id="KW-0274">FAD</keyword>
<feature type="domain" description="FAD-binding FR-type" evidence="9">
    <location>
        <begin position="34"/>
        <end position="251"/>
    </location>
</feature>
<dbReference type="PANTHER" id="PTHR19384">
    <property type="entry name" value="NITRIC OXIDE SYNTHASE-RELATED"/>
    <property type="match status" value="1"/>
</dbReference>
<evidence type="ECO:0000256" key="2">
    <source>
        <dbReference type="ARBA" id="ARBA00001974"/>
    </source>
</evidence>
<evidence type="ECO:0000256" key="1">
    <source>
        <dbReference type="ARBA" id="ARBA00001917"/>
    </source>
</evidence>
<keyword evidence="4" id="KW-0288">FMN</keyword>
<dbReference type="InterPro" id="IPR001709">
    <property type="entry name" value="Flavoprot_Pyr_Nucl_cyt_Rdtase"/>
</dbReference>
<dbReference type="Gene3D" id="2.40.30.10">
    <property type="entry name" value="Translation factors"/>
    <property type="match status" value="1"/>
</dbReference>
<dbReference type="InterPro" id="IPR017938">
    <property type="entry name" value="Riboflavin_synthase-like_b-brl"/>
</dbReference>
<evidence type="ECO:0000256" key="3">
    <source>
        <dbReference type="ARBA" id="ARBA00022630"/>
    </source>
</evidence>
<evidence type="ECO:0000313" key="11">
    <source>
        <dbReference type="Proteomes" id="UP001081071"/>
    </source>
</evidence>
<evidence type="ECO:0000256" key="4">
    <source>
        <dbReference type="ARBA" id="ARBA00022643"/>
    </source>
</evidence>
<evidence type="ECO:0000256" key="5">
    <source>
        <dbReference type="ARBA" id="ARBA00022827"/>
    </source>
</evidence>
<keyword evidence="11" id="KW-1185">Reference proteome</keyword>
<dbReference type="PANTHER" id="PTHR19384:SF128">
    <property type="entry name" value="NADPH OXIDOREDUCTASE A"/>
    <property type="match status" value="1"/>
</dbReference>
<dbReference type="InterPro" id="IPR023173">
    <property type="entry name" value="NADPH_Cyt_P450_Rdtase_alpha"/>
</dbReference>
<proteinExistence type="predicted"/>
<dbReference type="EC" id="1.8.1.2" evidence="10"/>
<accession>A0ABT4MJA5</accession>
<dbReference type="GO" id="GO:0004783">
    <property type="term" value="F:sulfite reductase (NADPH) activity"/>
    <property type="evidence" value="ECO:0007669"/>
    <property type="project" value="UniProtKB-EC"/>
</dbReference>
<keyword evidence="3" id="KW-0285">Flavoprotein</keyword>